<feature type="region of interest" description="Disordered" evidence="1">
    <location>
        <begin position="60"/>
        <end position="95"/>
    </location>
</feature>
<feature type="compositionally biased region" description="Basic and acidic residues" evidence="1">
    <location>
        <begin position="65"/>
        <end position="84"/>
    </location>
</feature>
<comment type="caution">
    <text evidence="3">The sequence shown here is derived from an EMBL/GenBank/DDBJ whole genome shotgun (WGS) entry which is preliminary data.</text>
</comment>
<feature type="transmembrane region" description="Helical" evidence="2">
    <location>
        <begin position="201"/>
        <end position="220"/>
    </location>
</feature>
<reference evidence="3" key="1">
    <citation type="submission" date="2021-02" db="EMBL/GenBank/DDBJ databases">
        <authorList>
            <person name="Dougan E. K."/>
            <person name="Rhodes N."/>
            <person name="Thang M."/>
            <person name="Chan C."/>
        </authorList>
    </citation>
    <scope>NUCLEOTIDE SEQUENCE</scope>
</reference>
<feature type="transmembrane region" description="Helical" evidence="2">
    <location>
        <begin position="232"/>
        <end position="251"/>
    </location>
</feature>
<organism evidence="3 4">
    <name type="scientific">Symbiodinium natans</name>
    <dbReference type="NCBI Taxonomy" id="878477"/>
    <lineage>
        <taxon>Eukaryota</taxon>
        <taxon>Sar</taxon>
        <taxon>Alveolata</taxon>
        <taxon>Dinophyceae</taxon>
        <taxon>Suessiales</taxon>
        <taxon>Symbiodiniaceae</taxon>
        <taxon>Symbiodinium</taxon>
    </lineage>
</organism>
<keyword evidence="2" id="KW-0812">Transmembrane</keyword>
<evidence type="ECO:0000313" key="4">
    <source>
        <dbReference type="Proteomes" id="UP000604046"/>
    </source>
</evidence>
<dbReference type="Proteomes" id="UP000604046">
    <property type="component" value="Unassembled WGS sequence"/>
</dbReference>
<dbReference type="EMBL" id="CAJNDS010002235">
    <property type="protein sequence ID" value="CAE7386766.1"/>
    <property type="molecule type" value="Genomic_DNA"/>
</dbReference>
<feature type="transmembrane region" description="Helical" evidence="2">
    <location>
        <begin position="355"/>
        <end position="376"/>
    </location>
</feature>
<name>A0A812QJR3_9DINO</name>
<evidence type="ECO:0000256" key="2">
    <source>
        <dbReference type="SAM" id="Phobius"/>
    </source>
</evidence>
<feature type="transmembrane region" description="Helical" evidence="2">
    <location>
        <begin position="317"/>
        <end position="335"/>
    </location>
</feature>
<feature type="transmembrane region" description="Helical" evidence="2">
    <location>
        <begin position="447"/>
        <end position="467"/>
    </location>
</feature>
<feature type="transmembrane region" description="Helical" evidence="2">
    <location>
        <begin position="263"/>
        <end position="283"/>
    </location>
</feature>
<dbReference type="AlphaFoldDB" id="A0A812QJR3"/>
<feature type="compositionally biased region" description="Pro residues" evidence="1">
    <location>
        <begin position="11"/>
        <end position="21"/>
    </location>
</feature>
<evidence type="ECO:0000256" key="1">
    <source>
        <dbReference type="SAM" id="MobiDB-lite"/>
    </source>
</evidence>
<proteinExistence type="predicted"/>
<keyword evidence="4" id="KW-1185">Reference proteome</keyword>
<sequence>MADPVGSIMPPAVPPPCPEPAQSPSGSPSLLSLARSFYVANNSTVEELQQQYVRFVMNGHSHSHRSVEQPADRVPDAEKGEHPRPTRGQGLQSADRLARVVPQESEEGECASVAETLPVQRKSWTHPATTELIPASPISCQRMHTDPGTGSRMLGDAGTPVRTMRSLQTAIEQDALSRMTTMVFDSQDTGLDEESGGKACYGMFWLLTVPVTTLNLLVGITPRGRPEWNMPVRCGAVLLCSLAWALCVYAAATSKTHGSSRGLELACSLAHVFEATLCALLVLREAWSNGMQELIDNAKKAVESPSSSFALASSMKWPLATITCCLLGWLVSHIASVQLGGMASWQSLVASGFQALYRVSWALVLMFLNCSLLVLLDSHSRMFAKSPTGIDAAYERWTCIASFSGQITNESYLLYVLPLVTVLLGLFPPVAVILFPHSGEIATCSDWLMPQLVSCAIHAFLTVRLFASAVAVTEKCHRAVAFVNSLQGSLPSYARPEHWLLVTHMASTDAGIFIGGIKMTMSQRGELQSRAMSVMLMMALRLQTLPGAHTAELVKQVHRFLRAVVGWAD</sequence>
<keyword evidence="2" id="KW-0472">Membrane</keyword>
<evidence type="ECO:0000313" key="3">
    <source>
        <dbReference type="EMBL" id="CAE7386766.1"/>
    </source>
</evidence>
<accession>A0A812QJR3</accession>
<protein>
    <submittedName>
        <fullName evidence="3">Rabgap1l protein</fullName>
    </submittedName>
</protein>
<gene>
    <name evidence="3" type="primary">Rabgap1l</name>
    <name evidence="3" type="ORF">SNAT2548_LOCUS21092</name>
</gene>
<feature type="transmembrane region" description="Helical" evidence="2">
    <location>
        <begin position="412"/>
        <end position="435"/>
    </location>
</feature>
<keyword evidence="2" id="KW-1133">Transmembrane helix</keyword>
<feature type="region of interest" description="Disordered" evidence="1">
    <location>
        <begin position="1"/>
        <end position="29"/>
    </location>
</feature>